<proteinExistence type="predicted"/>
<dbReference type="EMBL" id="JACVQF010000200">
    <property type="protein sequence ID" value="MBD0421562.1"/>
    <property type="molecule type" value="Genomic_DNA"/>
</dbReference>
<organism evidence="2 3">
    <name type="scientific">Streptomyces griseicoloratus</name>
    <dbReference type="NCBI Taxonomy" id="2752516"/>
    <lineage>
        <taxon>Bacteria</taxon>
        <taxon>Bacillati</taxon>
        <taxon>Actinomycetota</taxon>
        <taxon>Actinomycetes</taxon>
        <taxon>Kitasatosporales</taxon>
        <taxon>Streptomycetaceae</taxon>
        <taxon>Streptomyces</taxon>
    </lineage>
</organism>
<evidence type="ECO:0000313" key="3">
    <source>
        <dbReference type="Proteomes" id="UP000621210"/>
    </source>
</evidence>
<dbReference type="AlphaFoldDB" id="A0A926L2X9"/>
<evidence type="ECO:0000256" key="1">
    <source>
        <dbReference type="SAM" id="MobiDB-lite"/>
    </source>
</evidence>
<reference evidence="2" key="1">
    <citation type="submission" date="2020-09" db="EMBL/GenBank/DDBJ databases">
        <title>Streptomyces grisecoloratus sp. nov., isolated from cotton soil.</title>
        <authorList>
            <person name="Xing L."/>
        </authorList>
    </citation>
    <scope>NUCLEOTIDE SEQUENCE</scope>
    <source>
        <strain evidence="2">TRM S81-3</strain>
    </source>
</reference>
<protein>
    <submittedName>
        <fullName evidence="2">Uncharacterized protein</fullName>
    </submittedName>
</protein>
<dbReference type="Gene3D" id="3.30.390.10">
    <property type="entry name" value="Enolase-like, N-terminal domain"/>
    <property type="match status" value="1"/>
</dbReference>
<keyword evidence="3" id="KW-1185">Reference proteome</keyword>
<comment type="caution">
    <text evidence="2">The sequence shown here is derived from an EMBL/GenBank/DDBJ whole genome shotgun (WGS) entry which is preliminary data.</text>
</comment>
<evidence type="ECO:0000313" key="2">
    <source>
        <dbReference type="EMBL" id="MBD0421562.1"/>
    </source>
</evidence>
<feature type="compositionally biased region" description="Low complexity" evidence="1">
    <location>
        <begin position="67"/>
        <end position="89"/>
    </location>
</feature>
<feature type="region of interest" description="Disordered" evidence="1">
    <location>
        <begin position="52"/>
        <end position="103"/>
    </location>
</feature>
<name>A0A926L2X9_9ACTN</name>
<reference evidence="2" key="2">
    <citation type="submission" date="2020-09" db="EMBL/GenBank/DDBJ databases">
        <authorList>
            <person name="Luo X."/>
        </authorList>
    </citation>
    <scope>NUCLEOTIDE SEQUENCE</scope>
    <source>
        <strain evidence="2">TRM S81-3</strain>
    </source>
</reference>
<dbReference type="RefSeq" id="WP_188182541.1">
    <property type="nucleotide sequence ID" value="NZ_JACVQF010000200.1"/>
</dbReference>
<dbReference type="Proteomes" id="UP000621210">
    <property type="component" value="Unassembled WGS sequence"/>
</dbReference>
<sequence>MSRIPGISSTDLRFPTSHMLDASDAVNTDPDCSGAHLRGWRDADGGLQEQSFASTIGHGNDVRRTRGAAVTRRTTATATRTGGQATVQQPAAGREWQLPRQVN</sequence>
<gene>
    <name evidence="2" type="ORF">H0H10_20800</name>
</gene>
<accession>A0A926L2X9</accession>
<dbReference type="InterPro" id="IPR029017">
    <property type="entry name" value="Enolase-like_N"/>
</dbReference>